<keyword evidence="5" id="KW-1185">Reference proteome</keyword>
<dbReference type="EMBL" id="CAJFCV020000004">
    <property type="protein sequence ID" value="CAG9114158.1"/>
    <property type="molecule type" value="Genomic_DNA"/>
</dbReference>
<dbReference type="Pfam" id="PF00004">
    <property type="entry name" value="AAA"/>
    <property type="match status" value="1"/>
</dbReference>
<dbReference type="GO" id="GO:0005524">
    <property type="term" value="F:ATP binding"/>
    <property type="evidence" value="ECO:0007669"/>
    <property type="project" value="InterPro"/>
</dbReference>
<reference evidence="3" key="2">
    <citation type="submission" date="2020-09" db="EMBL/GenBank/DDBJ databases">
        <authorList>
            <person name="Kikuchi T."/>
        </authorList>
    </citation>
    <scope>NUCLEOTIDE SEQUENCE</scope>
    <source>
        <strain evidence="3">Ka4C1</strain>
    </source>
</reference>
<dbReference type="Gene3D" id="1.10.8.60">
    <property type="match status" value="1"/>
</dbReference>
<name>A0A1I7RUI9_BURXY</name>
<dbReference type="AlphaFoldDB" id="A0A1I7RUI9"/>
<feature type="compositionally biased region" description="Acidic residues" evidence="1">
    <location>
        <begin position="19"/>
        <end position="29"/>
    </location>
</feature>
<sequence length="900" mass="102167">MEDDAFNALAYDEDFMIEEDPGAFDEEAEMYLAEQRAHEPQNPQQNPPNADDLFADDLDLSVDPFAAPPAPPSDAELREKRRKEQENLPLGEHPLDWFIRSDLDPAAAKKKKREDLDLKTTKLADRIAQERRRRSLKTFGQNNDENQVYKPKYLKEIPDGEDKKYIKISDPDGLEEGFLKLESLSLDDWMTEKVRKMISKSIQDIGRSRPQVQAQPPPATTQDNTQNTQIRSNLTANTTLNSTTNPDSTVNRTHFIDGVDLSQFGLNESELLNADDTDFDIDLSQSTMNLLAQTTIDIPQSSTANPSVETSLWTTKYEPKSYFDLLSEDSQNKTVLAWLKLWDRYVFNKKVKIDGLLDEYHMKMLEVEEERPNLPKMKMLLLHGPSGCGKSTLAKVCAATAGYEPFFVNLGEITSLAHLKSLIYERSGNISMDHYTRTDRPKVAKPICFIIEGLDGASGDFVKFLTTYVTEKKKKLVRRPMIVSCNNAFSNAIKTLRSAALVVKCSGLNKERAVKRLIKICEDEGLTMKRFTIVQLFEQCRGDLRLTLNNLQFLTSTSRDGSAVSAECSSRIEEFSIFDAMDAILTTNYHLDARGHIKSPKQRAETIHQVLSRRDDLDRVYTAVFYNAPSVFKLKMFQRLKICRSLIFVNEINRFVQRSQNFSLMRYSVAAAMQIHFAVATPSTTKHTYSLSFMAFSDKQKENREILSSLEQNQRPDNRRTRNTLLLHILPYVCSIINIPLKSQNSNMLSNADKEAVGRVADIMVALGIGFAQKLDQGLLNLALDPPVDQLVCFHYTSKQAKMTSTLMKILNNEVRQRRIRASADEHVTIVNKEVAEPNKEAPKTLYAIMGGKDQKRRSTENQGSIFDSITDSGFTYAQGSSQAIRRIIRNKNFINLENF</sequence>
<dbReference type="Proteomes" id="UP000659654">
    <property type="component" value="Unassembled WGS sequence"/>
</dbReference>
<protein>
    <submittedName>
        <fullName evidence="3">(pine wood nematode) hypothetical protein</fullName>
    </submittedName>
    <submittedName>
        <fullName evidence="6">ATPase_AAA_core domain-containing protein</fullName>
    </submittedName>
</protein>
<dbReference type="GO" id="GO:0005634">
    <property type="term" value="C:nucleus"/>
    <property type="evidence" value="ECO:0007669"/>
    <property type="project" value="TreeGrafter"/>
</dbReference>
<organism evidence="4 6">
    <name type="scientific">Bursaphelenchus xylophilus</name>
    <name type="common">Pinewood nematode worm</name>
    <name type="synonym">Aphelenchoides xylophilus</name>
    <dbReference type="NCBI Taxonomy" id="6326"/>
    <lineage>
        <taxon>Eukaryota</taxon>
        <taxon>Metazoa</taxon>
        <taxon>Ecdysozoa</taxon>
        <taxon>Nematoda</taxon>
        <taxon>Chromadorea</taxon>
        <taxon>Rhabditida</taxon>
        <taxon>Tylenchina</taxon>
        <taxon>Tylenchomorpha</taxon>
        <taxon>Aphelenchoidea</taxon>
        <taxon>Aphelenchoididae</taxon>
        <taxon>Bursaphelenchus</taxon>
    </lineage>
</organism>
<evidence type="ECO:0000313" key="3">
    <source>
        <dbReference type="EMBL" id="CAD5225152.1"/>
    </source>
</evidence>
<evidence type="ECO:0000256" key="1">
    <source>
        <dbReference type="SAM" id="MobiDB-lite"/>
    </source>
</evidence>
<gene>
    <name evidence="3" type="ORF">BXYJ_LOCUS8401</name>
</gene>
<dbReference type="InterPro" id="IPR027417">
    <property type="entry name" value="P-loop_NTPase"/>
</dbReference>
<evidence type="ECO:0000313" key="6">
    <source>
        <dbReference type="WBParaSite" id="BXY_0439900.1"/>
    </source>
</evidence>
<evidence type="ECO:0000313" key="4">
    <source>
        <dbReference type="Proteomes" id="UP000095284"/>
    </source>
</evidence>
<dbReference type="WBParaSite" id="BXY_0439900.1">
    <property type="protein sequence ID" value="BXY_0439900.1"/>
    <property type="gene ID" value="BXY_0439900"/>
</dbReference>
<reference evidence="6" key="1">
    <citation type="submission" date="2016-11" db="UniProtKB">
        <authorList>
            <consortium name="WormBaseParasite"/>
        </authorList>
    </citation>
    <scope>IDENTIFICATION</scope>
</reference>
<dbReference type="eggNOG" id="KOG1969">
    <property type="taxonomic scope" value="Eukaryota"/>
</dbReference>
<dbReference type="SMR" id="A0A1I7RUI9"/>
<dbReference type="PANTHER" id="PTHR23389:SF3">
    <property type="entry name" value="CHROMOSOME TRANSMISSION FIDELITY PROTEIN 18 HOMOLOG"/>
    <property type="match status" value="1"/>
</dbReference>
<dbReference type="GO" id="GO:0016887">
    <property type="term" value="F:ATP hydrolysis activity"/>
    <property type="evidence" value="ECO:0007669"/>
    <property type="project" value="InterPro"/>
</dbReference>
<feature type="compositionally biased region" description="Low complexity" evidence="1">
    <location>
        <begin position="210"/>
        <end position="227"/>
    </location>
</feature>
<feature type="region of interest" description="Disordered" evidence="1">
    <location>
        <begin position="203"/>
        <end position="227"/>
    </location>
</feature>
<accession>A0A1I7RUI9</accession>
<dbReference type="SUPFAM" id="SSF52540">
    <property type="entry name" value="P-loop containing nucleoside triphosphate hydrolases"/>
    <property type="match status" value="1"/>
</dbReference>
<dbReference type="OrthoDB" id="2195431at2759"/>
<feature type="compositionally biased region" description="Low complexity" evidence="1">
    <location>
        <begin position="40"/>
        <end position="52"/>
    </location>
</feature>
<feature type="domain" description="ATPase AAA-type core" evidence="2">
    <location>
        <begin position="380"/>
        <end position="422"/>
    </location>
</feature>
<dbReference type="Proteomes" id="UP000582659">
    <property type="component" value="Unassembled WGS sequence"/>
</dbReference>
<dbReference type="PANTHER" id="PTHR23389">
    <property type="entry name" value="CHROMOSOME TRANSMISSION FIDELITY FACTOR 18"/>
    <property type="match status" value="1"/>
</dbReference>
<evidence type="ECO:0000259" key="2">
    <source>
        <dbReference type="Pfam" id="PF00004"/>
    </source>
</evidence>
<dbReference type="Gene3D" id="3.40.50.300">
    <property type="entry name" value="P-loop containing nucleotide triphosphate hydrolases"/>
    <property type="match status" value="1"/>
</dbReference>
<evidence type="ECO:0000313" key="5">
    <source>
        <dbReference type="Proteomes" id="UP000659654"/>
    </source>
</evidence>
<dbReference type="GO" id="GO:0003677">
    <property type="term" value="F:DNA binding"/>
    <property type="evidence" value="ECO:0007669"/>
    <property type="project" value="TreeGrafter"/>
</dbReference>
<dbReference type="InterPro" id="IPR003959">
    <property type="entry name" value="ATPase_AAA_core"/>
</dbReference>
<feature type="compositionally biased region" description="Basic and acidic residues" evidence="1">
    <location>
        <begin position="75"/>
        <end position="86"/>
    </location>
</feature>
<proteinExistence type="predicted"/>
<feature type="region of interest" description="Disordered" evidence="1">
    <location>
        <begin position="19"/>
        <end position="89"/>
    </location>
</feature>
<dbReference type="EMBL" id="CAJFDI010000004">
    <property type="protein sequence ID" value="CAD5225152.1"/>
    <property type="molecule type" value="Genomic_DNA"/>
</dbReference>
<dbReference type="Proteomes" id="UP000095284">
    <property type="component" value="Unplaced"/>
</dbReference>